<evidence type="ECO:0000313" key="4">
    <source>
        <dbReference type="EMBL" id="OJT12910.1"/>
    </source>
</evidence>
<dbReference type="STRING" id="154538.A0A1M2VZE1"/>
<keyword evidence="2" id="KW-0812">Transmembrane</keyword>
<dbReference type="PANTHER" id="PTHR40465">
    <property type="entry name" value="CHROMOSOME 1, WHOLE GENOME SHOTGUN SEQUENCE"/>
    <property type="match status" value="1"/>
</dbReference>
<gene>
    <name evidence="4" type="ORF">TRAPUB_10541</name>
</gene>
<organism evidence="4 5">
    <name type="scientific">Trametes pubescens</name>
    <name type="common">White-rot fungus</name>
    <dbReference type="NCBI Taxonomy" id="154538"/>
    <lineage>
        <taxon>Eukaryota</taxon>
        <taxon>Fungi</taxon>
        <taxon>Dikarya</taxon>
        <taxon>Basidiomycota</taxon>
        <taxon>Agaricomycotina</taxon>
        <taxon>Agaricomycetes</taxon>
        <taxon>Polyporales</taxon>
        <taxon>Polyporaceae</taxon>
        <taxon>Trametes</taxon>
    </lineage>
</organism>
<sequence>MQWMVSVVYGVTVSCDIILTGSLTWVLLKKRTGFKNTDSLIAVIVLYSINTGLMTGVFGLLVFIFALVMPNNLVYIGISIFGTKLYINSVLAVLNSRKSLNNRNLNGFELNSFDTSGMPSSSATRSRNTTHLASALRVRICHYIPLRSIVELNRNQVGVSKTTATHVDIQMKPHTHLNRSAEDGLGDENEMPMQEYK</sequence>
<proteinExistence type="predicted"/>
<evidence type="ECO:0000313" key="5">
    <source>
        <dbReference type="Proteomes" id="UP000184267"/>
    </source>
</evidence>
<feature type="domain" description="DUF6534" evidence="3">
    <location>
        <begin position="13"/>
        <end position="99"/>
    </location>
</feature>
<keyword evidence="2" id="KW-1133">Transmembrane helix</keyword>
<feature type="transmembrane region" description="Helical" evidence="2">
    <location>
        <begin position="6"/>
        <end position="28"/>
    </location>
</feature>
<feature type="region of interest" description="Disordered" evidence="1">
    <location>
        <begin position="173"/>
        <end position="197"/>
    </location>
</feature>
<dbReference type="Pfam" id="PF20152">
    <property type="entry name" value="DUF6534"/>
    <property type="match status" value="1"/>
</dbReference>
<dbReference type="PANTHER" id="PTHR40465:SF1">
    <property type="entry name" value="DUF6534 DOMAIN-CONTAINING PROTEIN"/>
    <property type="match status" value="1"/>
</dbReference>
<dbReference type="EMBL" id="MNAD01000444">
    <property type="protein sequence ID" value="OJT12910.1"/>
    <property type="molecule type" value="Genomic_DNA"/>
</dbReference>
<keyword evidence="2" id="KW-0472">Membrane</keyword>
<dbReference type="OrthoDB" id="2755149at2759"/>
<dbReference type="InterPro" id="IPR045339">
    <property type="entry name" value="DUF6534"/>
</dbReference>
<dbReference type="AlphaFoldDB" id="A0A1M2VZE1"/>
<evidence type="ECO:0000256" key="2">
    <source>
        <dbReference type="SAM" id="Phobius"/>
    </source>
</evidence>
<evidence type="ECO:0000256" key="1">
    <source>
        <dbReference type="SAM" id="MobiDB-lite"/>
    </source>
</evidence>
<dbReference type="Proteomes" id="UP000184267">
    <property type="component" value="Unassembled WGS sequence"/>
</dbReference>
<keyword evidence="5" id="KW-1185">Reference proteome</keyword>
<name>A0A1M2VZE1_TRAPU</name>
<feature type="transmembrane region" description="Helical" evidence="2">
    <location>
        <begin position="40"/>
        <end position="67"/>
    </location>
</feature>
<evidence type="ECO:0000259" key="3">
    <source>
        <dbReference type="Pfam" id="PF20152"/>
    </source>
</evidence>
<accession>A0A1M2VZE1</accession>
<protein>
    <recommendedName>
        <fullName evidence="3">DUF6534 domain-containing protein</fullName>
    </recommendedName>
</protein>
<feature type="transmembrane region" description="Helical" evidence="2">
    <location>
        <begin position="73"/>
        <end position="94"/>
    </location>
</feature>
<reference evidence="4 5" key="1">
    <citation type="submission" date="2016-10" db="EMBL/GenBank/DDBJ databases">
        <title>Genome sequence of the basidiomycete white-rot fungus Trametes pubescens.</title>
        <authorList>
            <person name="Makela M.R."/>
            <person name="Granchi Z."/>
            <person name="Peng M."/>
            <person name="De Vries R.P."/>
            <person name="Grigoriev I."/>
            <person name="Riley R."/>
            <person name="Hilden K."/>
        </authorList>
    </citation>
    <scope>NUCLEOTIDE SEQUENCE [LARGE SCALE GENOMIC DNA]</scope>
    <source>
        <strain evidence="4 5">FBCC735</strain>
    </source>
</reference>
<comment type="caution">
    <text evidence="4">The sequence shown here is derived from an EMBL/GenBank/DDBJ whole genome shotgun (WGS) entry which is preliminary data.</text>
</comment>